<feature type="region of interest" description="Disordered" evidence="5">
    <location>
        <begin position="236"/>
        <end position="485"/>
    </location>
</feature>
<dbReference type="InterPro" id="IPR041913">
    <property type="entry name" value="POLD3_sf"/>
</dbReference>
<dbReference type="GO" id="GO:0003887">
    <property type="term" value="F:DNA-directed DNA polymerase activity"/>
    <property type="evidence" value="ECO:0007669"/>
    <property type="project" value="TreeGrafter"/>
</dbReference>
<evidence type="ECO:0000313" key="6">
    <source>
        <dbReference type="EMBL" id="TFJ82082.1"/>
    </source>
</evidence>
<keyword evidence="4" id="KW-0539">Nucleus</keyword>
<feature type="compositionally biased region" description="Basic and acidic residues" evidence="5">
    <location>
        <begin position="541"/>
        <end position="557"/>
    </location>
</feature>
<evidence type="ECO:0000256" key="5">
    <source>
        <dbReference type="SAM" id="MobiDB-lite"/>
    </source>
</evidence>
<keyword evidence="3" id="KW-0235">DNA replication</keyword>
<evidence type="ECO:0000256" key="4">
    <source>
        <dbReference type="ARBA" id="ARBA00023242"/>
    </source>
</evidence>
<accession>A0A4D9CS98</accession>
<feature type="compositionally biased region" description="Basic and acidic residues" evidence="5">
    <location>
        <begin position="470"/>
        <end position="480"/>
    </location>
</feature>
<dbReference type="OrthoDB" id="514823at2759"/>
<evidence type="ECO:0000256" key="3">
    <source>
        <dbReference type="ARBA" id="ARBA00022705"/>
    </source>
</evidence>
<dbReference type="GO" id="GO:1904161">
    <property type="term" value="P:DNA synthesis involved in UV-damage excision repair"/>
    <property type="evidence" value="ECO:0007669"/>
    <property type="project" value="TreeGrafter"/>
</dbReference>
<dbReference type="PANTHER" id="PTHR17598">
    <property type="entry name" value="DNA POLYMERASE DELTA SUBUNIT 3"/>
    <property type="match status" value="1"/>
</dbReference>
<gene>
    <name evidence="6" type="ORF">NSK_006747</name>
</gene>
<feature type="compositionally biased region" description="Basic residues" evidence="5">
    <location>
        <begin position="408"/>
        <end position="418"/>
    </location>
</feature>
<dbReference type="GO" id="GO:0006271">
    <property type="term" value="P:DNA strand elongation involved in DNA replication"/>
    <property type="evidence" value="ECO:0007669"/>
    <property type="project" value="TreeGrafter"/>
</dbReference>
<feature type="compositionally biased region" description="Basic and acidic residues" evidence="5">
    <location>
        <begin position="348"/>
        <end position="373"/>
    </location>
</feature>
<evidence type="ECO:0000256" key="2">
    <source>
        <dbReference type="ARBA" id="ARBA00017589"/>
    </source>
</evidence>
<evidence type="ECO:0000256" key="1">
    <source>
        <dbReference type="ARBA" id="ARBA00004123"/>
    </source>
</evidence>
<feature type="compositionally biased region" description="Basic and acidic residues" evidence="5">
    <location>
        <begin position="322"/>
        <end position="332"/>
    </location>
</feature>
<reference evidence="6 7" key="1">
    <citation type="submission" date="2019-01" db="EMBL/GenBank/DDBJ databases">
        <title>Nuclear Genome Assembly of the Microalgal Biofuel strain Nannochloropsis salina CCMP1776.</title>
        <authorList>
            <person name="Hovde B."/>
        </authorList>
    </citation>
    <scope>NUCLEOTIDE SEQUENCE [LARGE SCALE GENOMIC DNA]</scope>
    <source>
        <strain evidence="6 7">CCMP1776</strain>
    </source>
</reference>
<dbReference type="GO" id="GO:0006297">
    <property type="term" value="P:nucleotide-excision repair, DNA gap filling"/>
    <property type="evidence" value="ECO:0007669"/>
    <property type="project" value="TreeGrafter"/>
</dbReference>
<sequence length="576" mass="62665">MTGALVNLQHHEEDLSAWILDERKVITSRYLAQVLNVPTSSARRLLAAFYRRHKSEVLATFLLTGEQRVESRSQSSAGRGVLLLPECRVKAEKDHFFTRLEGVQIFSLHAKPNLSKKESEKRNESGLGQGGAKLWMEDLAMATELLDAASDAGESFRYNKLSGISSSEIFLSTAGAYSRRSLSNANASKPSVMASTGKDMKGANHSSTGSVKGKGQAISAQNFFERDPTAKIRSFIGADKDQSGPQVLQGKAAPGKTKDKGASATKSAESMAGSEERAEGAVSGSSNSRLSTSLSPIKSRDAKVNPGPGNTLSLKGSKPKRKIAEEREHSDSGESSAGEEEFLPGEKTASDRWRDEERKAARELVERQADERQRKKGKHIPKEDAGEDGALSEDTEEEEGGETIATGKKSKGLKKRGRIPGEARKRGVKGERRKDQSGKKGGERDEEEIPEAVHIEPVSGAMDTFVQRSPSKDAPQDDKRTKRVLVQKSFMDEKGYFVTENVWEDQEVDEPAKPPPAPASAGKTMPSMSPEVTAAARQKRKTEEGDRTGTTKKKETKAPATATKQKSMLSFFNKKS</sequence>
<comment type="subcellular location">
    <subcellularLocation>
        <location evidence="1">Nucleus</location>
    </subcellularLocation>
</comment>
<feature type="region of interest" description="Disordered" evidence="5">
    <location>
        <begin position="505"/>
        <end position="576"/>
    </location>
</feature>
<dbReference type="Gene3D" id="3.90.1030.20">
    <property type="entry name" value="DNA polymerase delta, p66 (Cdc27) subunit, wHTH domain"/>
    <property type="match status" value="1"/>
</dbReference>
<protein>
    <recommendedName>
        <fullName evidence="2">DNA polymerase delta subunit 3</fullName>
    </recommendedName>
</protein>
<comment type="caution">
    <text evidence="6">The sequence shown here is derived from an EMBL/GenBank/DDBJ whole genome shotgun (WGS) entry which is preliminary data.</text>
</comment>
<dbReference type="PANTHER" id="PTHR17598:SF13">
    <property type="entry name" value="DNA POLYMERASE DELTA SUBUNIT 3"/>
    <property type="match status" value="1"/>
</dbReference>
<feature type="compositionally biased region" description="Acidic residues" evidence="5">
    <location>
        <begin position="385"/>
        <end position="401"/>
    </location>
</feature>
<feature type="compositionally biased region" description="Low complexity" evidence="5">
    <location>
        <begin position="283"/>
        <end position="295"/>
    </location>
</feature>
<feature type="compositionally biased region" description="Basic and acidic residues" evidence="5">
    <location>
        <begin position="419"/>
        <end position="443"/>
    </location>
</feature>
<dbReference type="InterPro" id="IPR019038">
    <property type="entry name" value="POLD3"/>
</dbReference>
<keyword evidence="7" id="KW-1185">Reference proteome</keyword>
<organism evidence="6 7">
    <name type="scientific">Nannochloropsis salina CCMP1776</name>
    <dbReference type="NCBI Taxonomy" id="1027361"/>
    <lineage>
        <taxon>Eukaryota</taxon>
        <taxon>Sar</taxon>
        <taxon>Stramenopiles</taxon>
        <taxon>Ochrophyta</taxon>
        <taxon>Eustigmatophyceae</taxon>
        <taxon>Eustigmatales</taxon>
        <taxon>Monodopsidaceae</taxon>
        <taxon>Microchloropsis</taxon>
        <taxon>Microchloropsis salina</taxon>
    </lineage>
</organism>
<proteinExistence type="predicted"/>
<dbReference type="Proteomes" id="UP000355283">
    <property type="component" value="Unassembled WGS sequence"/>
</dbReference>
<dbReference type="EMBL" id="SDOX01000121">
    <property type="protein sequence ID" value="TFJ82082.1"/>
    <property type="molecule type" value="Genomic_DNA"/>
</dbReference>
<name>A0A4D9CS98_9STRA</name>
<feature type="region of interest" description="Disordered" evidence="5">
    <location>
        <begin position="181"/>
        <end position="216"/>
    </location>
</feature>
<dbReference type="GO" id="GO:0043625">
    <property type="term" value="C:delta DNA polymerase complex"/>
    <property type="evidence" value="ECO:0007669"/>
    <property type="project" value="InterPro"/>
</dbReference>
<evidence type="ECO:0000313" key="7">
    <source>
        <dbReference type="Proteomes" id="UP000355283"/>
    </source>
</evidence>
<dbReference type="AlphaFoldDB" id="A0A4D9CS98"/>